<protein>
    <submittedName>
        <fullName evidence="1">Uncharacterized protein</fullName>
    </submittedName>
</protein>
<reference evidence="1 2" key="1">
    <citation type="submission" date="2024-09" db="EMBL/GenBank/DDBJ databases">
        <title>Aeromonas strains Genome sequencing and assembly.</title>
        <authorList>
            <person name="Hu X."/>
            <person name="Tang B."/>
        </authorList>
    </citation>
    <scope>NUCLEOTIDE SEQUENCE [LARGE SCALE GENOMIC DNA]</scope>
    <source>
        <strain evidence="1 2">NB23SCDHY001</strain>
    </source>
</reference>
<comment type="caution">
    <text evidence="1">The sequence shown here is derived from an EMBL/GenBank/DDBJ whole genome shotgun (WGS) entry which is preliminary data.</text>
</comment>
<evidence type="ECO:0000313" key="2">
    <source>
        <dbReference type="Proteomes" id="UP001630969"/>
    </source>
</evidence>
<keyword evidence="2" id="KW-1185">Reference proteome</keyword>
<dbReference type="RefSeq" id="WP_408790736.1">
    <property type="nucleotide sequence ID" value="NZ_JBGXBU010000005.1"/>
</dbReference>
<gene>
    <name evidence="1" type="ORF">ACEUDJ_13585</name>
</gene>
<organism evidence="1 2">
    <name type="scientific">Aeromonas bivalvium</name>
    <dbReference type="NCBI Taxonomy" id="440079"/>
    <lineage>
        <taxon>Bacteria</taxon>
        <taxon>Pseudomonadati</taxon>
        <taxon>Pseudomonadota</taxon>
        <taxon>Gammaproteobacteria</taxon>
        <taxon>Aeromonadales</taxon>
        <taxon>Aeromonadaceae</taxon>
        <taxon>Aeromonas</taxon>
    </lineage>
</organism>
<sequence>MQTSDEMYKKHSIHSDLKYYAKFYEMLSDSVMSYVNVGTSTIMNMDTYVFMSIKCTIESIALVLQDGKVNDAYALLRKYNDAVIINAYTNSYLQDNAGRDGYYIEEINSWLKGCKPLPRIQKMDKYLVSSNRISDLSKLLSIDSRYELIRDRCNDNVHYNSFSLLVMNEGQVYMQERIKVISQLQQDIKEIFALNLSYMFIISPHYMCSSDYIDFLECGMEPPHGSQDWVADFIQEAIDIVLKSTRYDVYSLLKEKTSMHIS</sequence>
<evidence type="ECO:0000313" key="1">
    <source>
        <dbReference type="EMBL" id="MFM4893896.1"/>
    </source>
</evidence>
<name>A0ABW9GRY6_9GAMM</name>
<dbReference type="Proteomes" id="UP001630969">
    <property type="component" value="Unassembled WGS sequence"/>
</dbReference>
<dbReference type="GeneID" id="97221090"/>
<proteinExistence type="predicted"/>
<accession>A0ABW9GRY6</accession>
<dbReference type="EMBL" id="JBGXBU010000005">
    <property type="protein sequence ID" value="MFM4893896.1"/>
    <property type="molecule type" value="Genomic_DNA"/>
</dbReference>